<dbReference type="InterPro" id="IPR036890">
    <property type="entry name" value="HATPase_C_sf"/>
</dbReference>
<dbReference type="AlphaFoldDB" id="A4J3I6"/>
<dbReference type="SUPFAM" id="SSF55874">
    <property type="entry name" value="ATPase domain of HSP90 chaperone/DNA topoisomerase II/histidine kinase"/>
    <property type="match status" value="1"/>
</dbReference>
<feature type="domain" description="Histidine kinase/HSP90-like ATPase" evidence="8">
    <location>
        <begin position="37"/>
        <end position="140"/>
    </location>
</feature>
<dbReference type="NCBIfam" id="TIGR01925">
    <property type="entry name" value="spIIAB"/>
    <property type="match status" value="1"/>
</dbReference>
<evidence type="ECO:0000259" key="8">
    <source>
        <dbReference type="SMART" id="SM00387"/>
    </source>
</evidence>
<keyword evidence="3 7" id="KW-0547">Nucleotide-binding</keyword>
<dbReference type="Pfam" id="PF13581">
    <property type="entry name" value="HATPase_c_2"/>
    <property type="match status" value="1"/>
</dbReference>
<comment type="catalytic activity">
    <reaction evidence="7">
        <text>L-seryl-[protein] + ATP = O-phospho-L-seryl-[protein] + ADP + H(+)</text>
        <dbReference type="Rhea" id="RHEA:17989"/>
        <dbReference type="Rhea" id="RHEA-COMP:9863"/>
        <dbReference type="Rhea" id="RHEA-COMP:11604"/>
        <dbReference type="ChEBI" id="CHEBI:15378"/>
        <dbReference type="ChEBI" id="CHEBI:29999"/>
        <dbReference type="ChEBI" id="CHEBI:30616"/>
        <dbReference type="ChEBI" id="CHEBI:83421"/>
        <dbReference type="ChEBI" id="CHEBI:456216"/>
        <dbReference type="EC" id="2.7.11.1"/>
    </reaction>
</comment>
<evidence type="ECO:0000313" key="9">
    <source>
        <dbReference type="EMBL" id="ABO49639.1"/>
    </source>
</evidence>
<keyword evidence="4 7" id="KW-0418">Kinase</keyword>
<sequence>MKLLNSCSIEFTSIPENVGFARVAIAAFASQLECTLPELEEIKVAVSEAVGNSILHGYRNQQDKKVLVTANIYKEGLEIQVSDEGVGIADINLAMQPAYSTDPERMGLGFVFMQSFSDRMQVDSTPGKGTTVTMFKQIGMRGARVRAN</sequence>
<dbReference type="PANTHER" id="PTHR35526:SF3">
    <property type="entry name" value="ANTI-SIGMA-F FACTOR RSBW"/>
    <property type="match status" value="1"/>
</dbReference>
<dbReference type="Proteomes" id="UP000001556">
    <property type="component" value="Chromosome"/>
</dbReference>
<dbReference type="STRING" id="349161.Dred_1104"/>
<gene>
    <name evidence="7" type="primary">spoIIAB</name>
    <name evidence="9" type="ordered locus">Dred_1104</name>
</gene>
<dbReference type="GO" id="GO:0042174">
    <property type="term" value="P:negative regulation of sporulation resulting in formation of a cellular spore"/>
    <property type="evidence" value="ECO:0007669"/>
    <property type="project" value="InterPro"/>
</dbReference>
<keyword evidence="5 7" id="KW-0067">ATP-binding</keyword>
<evidence type="ECO:0000256" key="5">
    <source>
        <dbReference type="ARBA" id="ARBA00022840"/>
    </source>
</evidence>
<organism evidence="9 10">
    <name type="scientific">Desulforamulus reducens (strain ATCC BAA-1160 / DSM 100696 / MI-1)</name>
    <name type="common">Desulfotomaculum reducens</name>
    <dbReference type="NCBI Taxonomy" id="349161"/>
    <lineage>
        <taxon>Bacteria</taxon>
        <taxon>Bacillati</taxon>
        <taxon>Bacillota</taxon>
        <taxon>Clostridia</taxon>
        <taxon>Eubacteriales</taxon>
        <taxon>Peptococcaceae</taxon>
        <taxon>Desulforamulus</taxon>
    </lineage>
</organism>
<accession>A4J3I6</accession>
<dbReference type="InterPro" id="IPR003594">
    <property type="entry name" value="HATPase_dom"/>
</dbReference>
<dbReference type="GO" id="GO:0004674">
    <property type="term" value="F:protein serine/threonine kinase activity"/>
    <property type="evidence" value="ECO:0007669"/>
    <property type="project" value="UniProtKB-KW"/>
</dbReference>
<dbReference type="GO" id="GO:0030436">
    <property type="term" value="P:asexual sporulation"/>
    <property type="evidence" value="ECO:0007669"/>
    <property type="project" value="UniProtKB-UniRule"/>
</dbReference>
<keyword evidence="2 7" id="KW-0808">Transferase</keyword>
<dbReference type="GO" id="GO:0106310">
    <property type="term" value="F:protein serine kinase activity"/>
    <property type="evidence" value="ECO:0007669"/>
    <property type="project" value="RHEA"/>
</dbReference>
<name>A4J3I6_DESRM</name>
<dbReference type="EC" id="2.7.11.1" evidence="7"/>
<protein>
    <recommendedName>
        <fullName evidence="7">Anti-sigma F factor</fullName>
        <ecNumber evidence="7">2.7.11.1</ecNumber>
    </recommendedName>
    <alternativeName>
        <fullName evidence="7">Stage II sporulation protein AB</fullName>
    </alternativeName>
</protein>
<dbReference type="eggNOG" id="COG2172">
    <property type="taxonomic scope" value="Bacteria"/>
</dbReference>
<dbReference type="KEGG" id="drm:Dred_1104"/>
<evidence type="ECO:0000256" key="3">
    <source>
        <dbReference type="ARBA" id="ARBA00022741"/>
    </source>
</evidence>
<dbReference type="RefSeq" id="WP_011877465.1">
    <property type="nucleotide sequence ID" value="NC_009253.1"/>
</dbReference>
<evidence type="ECO:0000256" key="6">
    <source>
        <dbReference type="ARBA" id="ARBA00022969"/>
    </source>
</evidence>
<dbReference type="GO" id="GO:0005524">
    <property type="term" value="F:ATP binding"/>
    <property type="evidence" value="ECO:0007669"/>
    <property type="project" value="UniProtKB-KW"/>
</dbReference>
<comment type="similarity">
    <text evidence="7">Belongs to the anti-sigma-factor family.</text>
</comment>
<dbReference type="OrthoDB" id="9768808at2"/>
<dbReference type="GO" id="GO:0030435">
    <property type="term" value="P:sporulation resulting in formation of a cellular spore"/>
    <property type="evidence" value="ECO:0007669"/>
    <property type="project" value="UniProtKB-KW"/>
</dbReference>
<keyword evidence="1 7" id="KW-0723">Serine/threonine-protein kinase</keyword>
<dbReference type="HAMAP" id="MF_00637">
    <property type="entry name" value="Anti_sigma_F"/>
    <property type="match status" value="1"/>
</dbReference>
<dbReference type="InterPro" id="IPR010194">
    <property type="entry name" value="Anti-sigma_F"/>
</dbReference>
<keyword evidence="6 7" id="KW-0749">Sporulation</keyword>
<dbReference type="Gene3D" id="3.30.565.10">
    <property type="entry name" value="Histidine kinase-like ATPase, C-terminal domain"/>
    <property type="match status" value="1"/>
</dbReference>
<dbReference type="PANTHER" id="PTHR35526">
    <property type="entry name" value="ANTI-SIGMA-F FACTOR RSBW-RELATED"/>
    <property type="match status" value="1"/>
</dbReference>
<dbReference type="HOGENOM" id="CLU_090336_11_0_9"/>
<evidence type="ECO:0000256" key="2">
    <source>
        <dbReference type="ARBA" id="ARBA00022679"/>
    </source>
</evidence>
<dbReference type="InterPro" id="IPR050267">
    <property type="entry name" value="Anti-sigma-factor_SerPK"/>
</dbReference>
<comment type="function">
    <text evidence="7">Binds to sigma F and blocks its ability to form an RNA polymerase holoenzyme (E-sigma F). Phosphorylates SpoIIAA on a serine residue. This phosphorylation may enable SpoIIAA to act as an anti-anti-sigma factor that counteracts SpoIIAB and thus releases sigma F from inhibition.</text>
</comment>
<dbReference type="SMART" id="SM00387">
    <property type="entry name" value="HATPase_c"/>
    <property type="match status" value="1"/>
</dbReference>
<dbReference type="EMBL" id="CP000612">
    <property type="protein sequence ID" value="ABO49639.1"/>
    <property type="molecule type" value="Genomic_DNA"/>
</dbReference>
<proteinExistence type="inferred from homology"/>
<dbReference type="GO" id="GO:0016989">
    <property type="term" value="F:sigma factor antagonist activity"/>
    <property type="evidence" value="ECO:0007669"/>
    <property type="project" value="InterPro"/>
</dbReference>
<evidence type="ECO:0000256" key="7">
    <source>
        <dbReference type="HAMAP-Rule" id="MF_00637"/>
    </source>
</evidence>
<comment type="catalytic activity">
    <reaction evidence="7">
        <text>L-threonyl-[protein] + ATP = O-phospho-L-threonyl-[protein] + ADP + H(+)</text>
        <dbReference type="Rhea" id="RHEA:46608"/>
        <dbReference type="Rhea" id="RHEA-COMP:11060"/>
        <dbReference type="Rhea" id="RHEA-COMP:11605"/>
        <dbReference type="ChEBI" id="CHEBI:15378"/>
        <dbReference type="ChEBI" id="CHEBI:30013"/>
        <dbReference type="ChEBI" id="CHEBI:30616"/>
        <dbReference type="ChEBI" id="CHEBI:61977"/>
        <dbReference type="ChEBI" id="CHEBI:456216"/>
        <dbReference type="EC" id="2.7.11.1"/>
    </reaction>
</comment>
<evidence type="ECO:0000256" key="1">
    <source>
        <dbReference type="ARBA" id="ARBA00022527"/>
    </source>
</evidence>
<keyword evidence="10" id="KW-1185">Reference proteome</keyword>
<reference evidence="9 10" key="1">
    <citation type="submission" date="2007-03" db="EMBL/GenBank/DDBJ databases">
        <title>Complete sequence of Desulfotomaculum reducens MI-1.</title>
        <authorList>
            <consortium name="US DOE Joint Genome Institute"/>
            <person name="Copeland A."/>
            <person name="Lucas S."/>
            <person name="Lapidus A."/>
            <person name="Barry K."/>
            <person name="Detter J.C."/>
            <person name="Glavina del Rio T."/>
            <person name="Hammon N."/>
            <person name="Israni S."/>
            <person name="Dalin E."/>
            <person name="Tice H."/>
            <person name="Pitluck S."/>
            <person name="Sims D."/>
            <person name="Brettin T."/>
            <person name="Bruce D."/>
            <person name="Han C."/>
            <person name="Tapia R."/>
            <person name="Schmutz J."/>
            <person name="Larimer F."/>
            <person name="Land M."/>
            <person name="Hauser L."/>
            <person name="Kyrpides N."/>
            <person name="Kim E."/>
            <person name="Tebo B.M."/>
            <person name="Richardson P."/>
        </authorList>
    </citation>
    <scope>NUCLEOTIDE SEQUENCE [LARGE SCALE GENOMIC DNA]</scope>
    <source>
        <strain evidence="9 10">MI-1</strain>
    </source>
</reference>
<evidence type="ECO:0000313" key="10">
    <source>
        <dbReference type="Proteomes" id="UP000001556"/>
    </source>
</evidence>
<evidence type="ECO:0000256" key="4">
    <source>
        <dbReference type="ARBA" id="ARBA00022777"/>
    </source>
</evidence>